<sequence length="18" mass="2231">MMKKPYKRITTSITLKYK</sequence>
<accession>A0A2P2NW17</accession>
<name>A0A2P2NW17_RHIMU</name>
<evidence type="ECO:0000313" key="1">
    <source>
        <dbReference type="EMBL" id="MBX46717.1"/>
    </source>
</evidence>
<reference evidence="1" key="1">
    <citation type="submission" date="2018-02" db="EMBL/GenBank/DDBJ databases">
        <title>Rhizophora mucronata_Transcriptome.</title>
        <authorList>
            <person name="Meera S.P."/>
            <person name="Sreeshan A."/>
            <person name="Augustine A."/>
        </authorList>
    </citation>
    <scope>NUCLEOTIDE SEQUENCE</scope>
    <source>
        <tissue evidence="1">Leaf</tissue>
    </source>
</reference>
<proteinExistence type="predicted"/>
<protein>
    <submittedName>
        <fullName evidence="1">Uncharacterized protein</fullName>
    </submittedName>
</protein>
<organism evidence="1">
    <name type="scientific">Rhizophora mucronata</name>
    <name type="common">Asiatic mangrove</name>
    <dbReference type="NCBI Taxonomy" id="61149"/>
    <lineage>
        <taxon>Eukaryota</taxon>
        <taxon>Viridiplantae</taxon>
        <taxon>Streptophyta</taxon>
        <taxon>Embryophyta</taxon>
        <taxon>Tracheophyta</taxon>
        <taxon>Spermatophyta</taxon>
        <taxon>Magnoliopsida</taxon>
        <taxon>eudicotyledons</taxon>
        <taxon>Gunneridae</taxon>
        <taxon>Pentapetalae</taxon>
        <taxon>rosids</taxon>
        <taxon>fabids</taxon>
        <taxon>Malpighiales</taxon>
        <taxon>Rhizophoraceae</taxon>
        <taxon>Rhizophora</taxon>
    </lineage>
</organism>
<dbReference type="AlphaFoldDB" id="A0A2P2NW17"/>
<dbReference type="EMBL" id="GGEC01066233">
    <property type="protein sequence ID" value="MBX46717.1"/>
    <property type="molecule type" value="Transcribed_RNA"/>
</dbReference>